<dbReference type="EMBL" id="CAJVPW010068274">
    <property type="protein sequence ID" value="CAG8790176.1"/>
    <property type="molecule type" value="Genomic_DNA"/>
</dbReference>
<evidence type="ECO:0000313" key="1">
    <source>
        <dbReference type="EMBL" id="CAG8790176.1"/>
    </source>
</evidence>
<sequence>LQVFFSWKNSQYSSAKLKILQSKDEYQRMKDEEATRQMTEEQKKYFEKLNKGYNEKGTLLKWDEAEGEKGGYLGINGHSEATNTK</sequence>
<proteinExistence type="predicted"/>
<feature type="non-terminal residue" evidence="1">
    <location>
        <position position="85"/>
    </location>
</feature>
<reference evidence="1" key="1">
    <citation type="submission" date="2021-06" db="EMBL/GenBank/DDBJ databases">
        <authorList>
            <person name="Kallberg Y."/>
            <person name="Tangrot J."/>
            <person name="Rosling A."/>
        </authorList>
    </citation>
    <scope>NUCLEOTIDE SEQUENCE</scope>
    <source>
        <strain evidence="1">28 12/20/2015</strain>
    </source>
</reference>
<comment type="caution">
    <text evidence="1">The sequence shown here is derived from an EMBL/GenBank/DDBJ whole genome shotgun (WGS) entry which is preliminary data.</text>
</comment>
<accession>A0ACA9RFC8</accession>
<name>A0ACA9RFC8_9GLOM</name>
<protein>
    <submittedName>
        <fullName evidence="1">13617_t:CDS:1</fullName>
    </submittedName>
</protein>
<organism evidence="1 2">
    <name type="scientific">Cetraspora pellucida</name>
    <dbReference type="NCBI Taxonomy" id="1433469"/>
    <lineage>
        <taxon>Eukaryota</taxon>
        <taxon>Fungi</taxon>
        <taxon>Fungi incertae sedis</taxon>
        <taxon>Mucoromycota</taxon>
        <taxon>Glomeromycotina</taxon>
        <taxon>Glomeromycetes</taxon>
        <taxon>Diversisporales</taxon>
        <taxon>Gigasporaceae</taxon>
        <taxon>Cetraspora</taxon>
    </lineage>
</organism>
<evidence type="ECO:0000313" key="2">
    <source>
        <dbReference type="Proteomes" id="UP000789366"/>
    </source>
</evidence>
<feature type="non-terminal residue" evidence="1">
    <location>
        <position position="1"/>
    </location>
</feature>
<dbReference type="Proteomes" id="UP000789366">
    <property type="component" value="Unassembled WGS sequence"/>
</dbReference>
<keyword evidence="2" id="KW-1185">Reference proteome</keyword>
<gene>
    <name evidence="1" type="ORF">SPELUC_LOCUS17165</name>
</gene>